<sequence>MKALTYIILVITFCSFSFNGINFKGYSHPPVEEEILLDVNSFAEDTYNHLGTKDLFFKPYNLALKGYYKLLANNKLRNADYLTIVDMTKSANEERMFIIDTKSWQVVHTSLVAHGMKTGDEFAQTFSNVESSHQSSLGFFLTGEVYNGKHDMSLKLDGLEYSNNKARERGVVIHAADYVSHDYIKENGRLGRSYGCPALPRSGYESVVEKIKEGSCFFIYYPEKEYMKKSKFVNAALSVQLTCDGQLG</sequence>
<dbReference type="Proteomes" id="UP000683507">
    <property type="component" value="Chromosome"/>
</dbReference>
<keyword evidence="2" id="KW-1185">Reference proteome</keyword>
<dbReference type="AlphaFoldDB" id="A0A916JLL6"/>
<dbReference type="PANTHER" id="PTHR38477:SF1">
    <property type="entry name" value="MUREIN L,D-TRANSPEPTIDASE CATALYTIC DOMAIN FAMILY PROTEIN"/>
    <property type="match status" value="1"/>
</dbReference>
<dbReference type="EMBL" id="OU015584">
    <property type="protein sequence ID" value="CAG5080180.1"/>
    <property type="molecule type" value="Genomic_DNA"/>
</dbReference>
<evidence type="ECO:0000313" key="2">
    <source>
        <dbReference type="Proteomes" id="UP000683507"/>
    </source>
</evidence>
<accession>A0A916JLL6</accession>
<dbReference type="Pfam" id="PF13645">
    <property type="entry name" value="YkuD_2"/>
    <property type="match status" value="1"/>
</dbReference>
<name>A0A916JLL6_9FLAO</name>
<dbReference type="PANTHER" id="PTHR38477">
    <property type="entry name" value="HYPOTHETICAL EXPORTED PROTEIN"/>
    <property type="match status" value="1"/>
</dbReference>
<proteinExistence type="predicted"/>
<evidence type="ECO:0000313" key="1">
    <source>
        <dbReference type="EMBL" id="CAG5080180.1"/>
    </source>
</evidence>
<dbReference type="KEGG" id="ptan:CRYO30217_01210"/>
<gene>
    <name evidence="1" type="ORF">CRYO30217_01210</name>
</gene>
<dbReference type="InterPro" id="IPR032676">
    <property type="entry name" value="YkuD_2"/>
</dbReference>
<reference evidence="1" key="1">
    <citation type="submission" date="2021-04" db="EMBL/GenBank/DDBJ databases">
        <authorList>
            <person name="Rodrigo-Torres L."/>
            <person name="Arahal R. D."/>
            <person name="Lucena T."/>
        </authorList>
    </citation>
    <scope>NUCLEOTIDE SEQUENCE</scope>
    <source>
        <strain evidence="1">AS29M-1</strain>
    </source>
</reference>
<evidence type="ECO:0008006" key="3">
    <source>
        <dbReference type="Google" id="ProtNLM"/>
    </source>
</evidence>
<organism evidence="1 2">
    <name type="scientific">Parvicella tangerina</name>
    <dbReference type="NCBI Taxonomy" id="2829795"/>
    <lineage>
        <taxon>Bacteria</taxon>
        <taxon>Pseudomonadati</taxon>
        <taxon>Bacteroidota</taxon>
        <taxon>Flavobacteriia</taxon>
        <taxon>Flavobacteriales</taxon>
        <taxon>Parvicellaceae</taxon>
        <taxon>Parvicella</taxon>
    </lineage>
</organism>
<dbReference type="RefSeq" id="WP_258541421.1">
    <property type="nucleotide sequence ID" value="NZ_OU015584.1"/>
</dbReference>
<protein>
    <recommendedName>
        <fullName evidence="3">Murein L,D-transpeptidase catalytic domain family protein</fullName>
    </recommendedName>
</protein>